<gene>
    <name evidence="10" type="ORF">PAN0_007c3269</name>
</gene>
<evidence type="ECO:0000256" key="4">
    <source>
        <dbReference type="ARBA" id="ARBA00022833"/>
    </source>
</evidence>
<keyword evidence="11" id="KW-1185">Reference proteome</keyword>
<dbReference type="PROSITE" id="PS50003">
    <property type="entry name" value="PH_DOMAIN"/>
    <property type="match status" value="1"/>
</dbReference>
<evidence type="ECO:0000313" key="11">
    <source>
        <dbReference type="Proteomes" id="UP000053758"/>
    </source>
</evidence>
<dbReference type="Pfam" id="PF00169">
    <property type="entry name" value="PH"/>
    <property type="match status" value="1"/>
</dbReference>
<evidence type="ECO:0000259" key="8">
    <source>
        <dbReference type="PROSITE" id="PS50003"/>
    </source>
</evidence>
<feature type="region of interest" description="Disordered" evidence="6">
    <location>
        <begin position="348"/>
        <end position="385"/>
    </location>
</feature>
<feature type="compositionally biased region" description="Polar residues" evidence="6">
    <location>
        <begin position="864"/>
        <end position="874"/>
    </location>
</feature>
<keyword evidence="7" id="KW-0732">Signal</keyword>
<dbReference type="PROSITE" id="PS50115">
    <property type="entry name" value="ARFGAP"/>
    <property type="match status" value="1"/>
</dbReference>
<feature type="region of interest" description="Disordered" evidence="6">
    <location>
        <begin position="864"/>
        <end position="895"/>
    </location>
</feature>
<feature type="compositionally biased region" description="Polar residues" evidence="6">
    <location>
        <begin position="273"/>
        <end position="283"/>
    </location>
</feature>
<dbReference type="InterPro" id="IPR045258">
    <property type="entry name" value="ACAP1/2/3-like"/>
</dbReference>
<dbReference type="RefSeq" id="XP_014656839.1">
    <property type="nucleotide sequence ID" value="XM_014801353.1"/>
</dbReference>
<dbReference type="SMART" id="SM00233">
    <property type="entry name" value="PH"/>
    <property type="match status" value="1"/>
</dbReference>
<dbReference type="GeneID" id="26304001"/>
<dbReference type="InterPro" id="IPR001849">
    <property type="entry name" value="PH_domain"/>
</dbReference>
<feature type="region of interest" description="Disordered" evidence="6">
    <location>
        <begin position="1377"/>
        <end position="1397"/>
    </location>
</feature>
<feature type="region of interest" description="Disordered" evidence="6">
    <location>
        <begin position="1462"/>
        <end position="1482"/>
    </location>
</feature>
<proteinExistence type="predicted"/>
<keyword evidence="4" id="KW-0862">Zinc</keyword>
<dbReference type="PANTHER" id="PTHR23180:SF160">
    <property type="entry name" value="ADP-RIBOSYLATION FACTOR GTPASE-ACTIVATING PROTEIN EFFECTOR PROTEIN 1"/>
    <property type="match status" value="1"/>
</dbReference>
<feature type="compositionally biased region" description="Polar residues" evidence="6">
    <location>
        <begin position="1528"/>
        <end position="1549"/>
    </location>
</feature>
<feature type="domain" description="PH" evidence="8">
    <location>
        <begin position="1202"/>
        <end position="1316"/>
    </location>
</feature>
<feature type="region of interest" description="Disordered" evidence="6">
    <location>
        <begin position="1413"/>
        <end position="1436"/>
    </location>
</feature>
<dbReference type="HOGENOM" id="CLU_237126_0_0_1"/>
<dbReference type="PRINTS" id="PR00405">
    <property type="entry name" value="REVINTRACTNG"/>
</dbReference>
<reference evidence="10" key="1">
    <citation type="submission" date="2014-07" db="EMBL/GenBank/DDBJ databases">
        <title>Draft genome sequence of the yeast Pseudozyma antarctica JCM 10317 known as a producer of lipase B which used in a wide range of industrial applications.</title>
        <authorList>
            <person name="Morita T."/>
            <person name="Saika A."/>
            <person name="Koike H."/>
        </authorList>
    </citation>
    <scope>NUCLEOTIDE SEQUENCE</scope>
    <source>
        <strain evidence="10">JCM 10317</strain>
    </source>
</reference>
<evidence type="ECO:0000256" key="1">
    <source>
        <dbReference type="ARBA" id="ARBA00022468"/>
    </source>
</evidence>
<evidence type="ECO:0000313" key="10">
    <source>
        <dbReference type="EMBL" id="GAK65052.1"/>
    </source>
</evidence>
<evidence type="ECO:0000256" key="6">
    <source>
        <dbReference type="SAM" id="MobiDB-lite"/>
    </source>
</evidence>
<dbReference type="PANTHER" id="PTHR23180">
    <property type="entry name" value="CENTAURIN/ARF"/>
    <property type="match status" value="1"/>
</dbReference>
<evidence type="ECO:0000256" key="5">
    <source>
        <dbReference type="PROSITE-ProRule" id="PRU00288"/>
    </source>
</evidence>
<feature type="region of interest" description="Disordered" evidence="6">
    <location>
        <begin position="1669"/>
        <end position="1794"/>
    </location>
</feature>
<feature type="compositionally biased region" description="Basic and acidic residues" evidence="6">
    <location>
        <begin position="884"/>
        <end position="895"/>
    </location>
</feature>
<evidence type="ECO:0000256" key="2">
    <source>
        <dbReference type="ARBA" id="ARBA00022723"/>
    </source>
</evidence>
<feature type="compositionally biased region" description="Polar residues" evidence="6">
    <location>
        <begin position="1377"/>
        <end position="1389"/>
    </location>
</feature>
<feature type="region of interest" description="Disordered" evidence="6">
    <location>
        <begin position="1044"/>
        <end position="1201"/>
    </location>
</feature>
<dbReference type="CDD" id="cd08204">
    <property type="entry name" value="ArfGap"/>
    <property type="match status" value="1"/>
</dbReference>
<dbReference type="Gene3D" id="2.30.29.30">
    <property type="entry name" value="Pleckstrin-homology domain (PH domain)/Phosphotyrosine-binding domain (PTB)"/>
    <property type="match status" value="1"/>
</dbReference>
<evidence type="ECO:0000259" key="9">
    <source>
        <dbReference type="PROSITE" id="PS50115"/>
    </source>
</evidence>
<dbReference type="InterPro" id="IPR001164">
    <property type="entry name" value="ArfGAP_dom"/>
</dbReference>
<keyword evidence="3 5" id="KW-0863">Zinc-finger</keyword>
<evidence type="ECO:0000256" key="3">
    <source>
        <dbReference type="ARBA" id="ARBA00022771"/>
    </source>
</evidence>
<dbReference type="Gene3D" id="1.20.1270.60">
    <property type="entry name" value="Arfaptin homology (AH) domain/BAR domain"/>
    <property type="match status" value="1"/>
</dbReference>
<dbReference type="InterPro" id="IPR027267">
    <property type="entry name" value="AH/BAR_dom_sf"/>
</dbReference>
<accession>A0A081CEF6</accession>
<dbReference type="InterPro" id="IPR037278">
    <property type="entry name" value="ARFGAP/RecO"/>
</dbReference>
<dbReference type="SUPFAM" id="SSF103657">
    <property type="entry name" value="BAR/IMD domain-like"/>
    <property type="match status" value="1"/>
</dbReference>
<dbReference type="EMBL" id="DF830074">
    <property type="protein sequence ID" value="GAK65052.1"/>
    <property type="molecule type" value="Genomic_DNA"/>
</dbReference>
<feature type="chain" id="PRO_5001755659" evidence="7">
    <location>
        <begin position="19"/>
        <end position="1931"/>
    </location>
</feature>
<feature type="region of interest" description="Disordered" evidence="6">
    <location>
        <begin position="247"/>
        <end position="308"/>
    </location>
</feature>
<evidence type="ECO:0000256" key="7">
    <source>
        <dbReference type="SAM" id="SignalP"/>
    </source>
</evidence>
<feature type="compositionally biased region" description="Polar residues" evidence="6">
    <location>
        <begin position="194"/>
        <end position="208"/>
    </location>
</feature>
<dbReference type="FunFam" id="2.30.29.30:FF:000252">
    <property type="entry name" value="ARF GTPase activator (Csx2)"/>
    <property type="match status" value="1"/>
</dbReference>
<keyword evidence="1" id="KW-0343">GTPase activation</keyword>
<dbReference type="InterPro" id="IPR011993">
    <property type="entry name" value="PH-like_dom_sf"/>
</dbReference>
<dbReference type="SUPFAM" id="SSF50729">
    <property type="entry name" value="PH domain-like"/>
    <property type="match status" value="1"/>
</dbReference>
<feature type="domain" description="Arf-GAP" evidence="9">
    <location>
        <begin position="1552"/>
        <end position="1679"/>
    </location>
</feature>
<feature type="region of interest" description="Disordered" evidence="6">
    <location>
        <begin position="1885"/>
        <end position="1931"/>
    </location>
</feature>
<dbReference type="GO" id="GO:0005096">
    <property type="term" value="F:GTPase activator activity"/>
    <property type="evidence" value="ECO:0007669"/>
    <property type="project" value="UniProtKB-KW"/>
</dbReference>
<feature type="compositionally biased region" description="Polar residues" evidence="6">
    <location>
        <begin position="1045"/>
        <end position="1078"/>
    </location>
</feature>
<feature type="region of interest" description="Disordered" evidence="6">
    <location>
        <begin position="1520"/>
        <end position="1549"/>
    </location>
</feature>
<protein>
    <submittedName>
        <fullName evidence="10">Arf GTPase activating protein</fullName>
    </submittedName>
</protein>
<feature type="compositionally biased region" description="Low complexity" evidence="6">
    <location>
        <begin position="1464"/>
        <end position="1473"/>
    </location>
</feature>
<feature type="compositionally biased region" description="Polar residues" evidence="6">
    <location>
        <begin position="348"/>
        <end position="378"/>
    </location>
</feature>
<dbReference type="Pfam" id="PF01412">
    <property type="entry name" value="ArfGap"/>
    <property type="match status" value="1"/>
</dbReference>
<sequence>MQIFKLLPAFVTAGAASAASLEPRSSRSDCLRDTTENAALGAPRKADVAICYHGDNASTSDDAQMNKDDDHFGYFYKTSCNHRRVGLDCFWMKGPNVWRGYKDGGFDNVYVKYFNNKPPHLDPLCAPLLVGSVTARSQLHFVFPISISAFQQVEATPLSRARHVRIQLHSRPIMSFHRDDAAGRAQSGAFAPSPASSHDYSSNSTKQSGHPVASAFNVPGHAIYIADPHRFGVLLINIDATTTIVTSSSSVLPRTAPVSPNPQASRPPLSPSAYRNASTSKLGSPQPPPSSFQHPFTKSGRSRPLSQEFGQKARDVLNEFGRLASRRASALERAGGAETLARVADGLSVSSHNHSQNRRATLQPASASQNYLSSSVNDLSRPPPLRLASDEPALIRSALTQNLVLVPQNDPRRLSSTVPLDIHSRITGSGISSSQHAPIAFVADSQDQAEARSDAGPAPREARATFDPSCLLLKVSPPAELARETWAREASSFASHDSSQHETSESHDVNLRFRLRLEGHAANTRIDKSGGSGKILFLSASHTRRLIDAIESPQSSIATAELASLEGISRVELPPPTSPLSANVSRGARECDFDWSWKTLARSASQAASRCCCAFVELHPDGASASVLAAFSFVVDMPSSTSPHASSLRASALAPPVKAEMSRSDSLALIAALNLGQDLSVDSDVASPSPALQAGLESAAASPALERSQLNPQGGSLPVPIDRTELALEDVVSDSPIFRAALGNLERRTASIKKLSKALLKAVQESQARLAKLLEAEGVMDAAFDDLVGIAPETLGRMQDHFLRQARAKSSQHRREHVDTIEACLERPLLQLIELCRAVQDGLKRFDNESKTYYSQTQKWLANRSDASASTQPHSDPPYQPALEKAHKQERTDEKQKLREMRFEQARLDLFLVLQRLHGGRAEVNLAQRVLQLSRWYADSPTTIPGAAGSDDDQKRFLSGLEAALQNALDGHASKLDQAEARSRQIGDKIRALEVVLGKAADADIDVAGTHKFEAEQETPQAQHPGAAVVSKARKLKSFLGAFASNMNPSPLTNSRSPLVGSAMSQQESDQVVSSANESIRRPSAQRRLSLKLRGDRDQPRDASPASPLRSQAPSSWKYDALSAHSRRGSEPRDFTGVTDPDSSSRSSSALPLPDISAANPDRGLGIYAASPQPSPRTAGTNQMPGPVPPSPANTNSAVGGDRKKEGVLWVMSKPISGPAGADAPRGVSRSTHWRECWVVLSGSGQISEFADWKNAKALEPTNPLIDLRFATVREARGVDRRFTFEIVTRDSRRFFQAPDEETMRDWMRAIARAIESLLNGTSSVRKLDRAVRASPFANLDVAQRAGAFDEKEEDARVLEGDDFAVRRLLDRTTKPFSQSMTDLSSPGKASNGDRKGERTKIGAHLVTLSESQAEPGVQLSKRASRHQRGISNKTPISGYLGSGGLGLSAADAAAWHRRSVTGASDDASSSSHSAKDEHETEFDRQIEAVIQRSYGSHGETGASHSGFSHASAQVDEMGMLKGDPSRRTTAPNSSFKGHNGSVASASFGTKESRAAELAAISRRPENQRCADCQSEDPRWASWMLANEACCIFICIGCSGVHRSLGVHISKVKSVDLDDWTQEQLQAARDWGNARANAVWEHSKPAGRLPAPGDRTDFWRTKYVEQQWKAPAPAQGETKPQLDRAEDVDATPTRQSVGTADRTARAPNSPPPDVFVISSQLQSRPAGAGAAAEPLGSPRPNGPRPLPSRRSVSMQSIPTTSPPQSPVGPGRAFAARDLTSPASPTRRAGLDWNGRPDVQTREAVSNDQSAPILPVLIHSPTKEALQHRRVVSGTADAHVSEAMLAARADPRLFPYDVQRARAGEHERVSVPPSSFFVSNLDGDSPSPILFEDAPRGGSGSDTDADASGEHRFGPASPHQPPARFEAYTTAN</sequence>
<name>A0A081CEF6_PSEA2</name>
<dbReference type="GO" id="GO:0008270">
    <property type="term" value="F:zinc ion binding"/>
    <property type="evidence" value="ECO:0007669"/>
    <property type="project" value="UniProtKB-KW"/>
</dbReference>
<dbReference type="SUPFAM" id="SSF57863">
    <property type="entry name" value="ArfGap/RecO-like zinc finger"/>
    <property type="match status" value="1"/>
</dbReference>
<dbReference type="Gene3D" id="1.10.220.150">
    <property type="entry name" value="Arf GTPase activating protein"/>
    <property type="match status" value="1"/>
</dbReference>
<dbReference type="Proteomes" id="UP000053758">
    <property type="component" value="Unassembled WGS sequence"/>
</dbReference>
<dbReference type="InterPro" id="IPR038508">
    <property type="entry name" value="ArfGAP_dom_sf"/>
</dbReference>
<feature type="signal peptide" evidence="7">
    <location>
        <begin position="1"/>
        <end position="18"/>
    </location>
</feature>
<organism evidence="10">
    <name type="scientific">Pseudozyma antarctica</name>
    <name type="common">Yeast</name>
    <name type="synonym">Candida antarctica</name>
    <dbReference type="NCBI Taxonomy" id="84753"/>
    <lineage>
        <taxon>Eukaryota</taxon>
        <taxon>Fungi</taxon>
        <taxon>Dikarya</taxon>
        <taxon>Basidiomycota</taxon>
        <taxon>Ustilaginomycotina</taxon>
        <taxon>Ustilaginomycetes</taxon>
        <taxon>Ustilaginales</taxon>
        <taxon>Ustilaginaceae</taxon>
        <taxon>Moesziomyces</taxon>
    </lineage>
</organism>
<dbReference type="SMART" id="SM00105">
    <property type="entry name" value="ArfGap"/>
    <property type="match status" value="1"/>
</dbReference>
<feature type="region of interest" description="Disordered" evidence="6">
    <location>
        <begin position="184"/>
        <end position="212"/>
    </location>
</feature>
<dbReference type="FunFam" id="1.10.220.150:FF:000009">
    <property type="entry name" value="stromal membrane-associated protein 1 isoform X1"/>
    <property type="match status" value="1"/>
</dbReference>
<keyword evidence="2" id="KW-0479">Metal-binding</keyword>